<protein>
    <submittedName>
        <fullName evidence="12">Kumamolisin</fullName>
    </submittedName>
</protein>
<proteinExistence type="predicted"/>
<comment type="cofactor">
    <cofactor evidence="1">
        <name>Ca(2+)</name>
        <dbReference type="ChEBI" id="CHEBI:29108"/>
    </cofactor>
</comment>
<dbReference type="PROSITE" id="PS50093">
    <property type="entry name" value="PKD"/>
    <property type="match status" value="1"/>
</dbReference>
<dbReference type="Proteomes" id="UP000585638">
    <property type="component" value="Unassembled WGS sequence"/>
</dbReference>
<evidence type="ECO:0000256" key="4">
    <source>
        <dbReference type="ARBA" id="ARBA00022801"/>
    </source>
</evidence>
<feature type="compositionally biased region" description="Polar residues" evidence="8">
    <location>
        <begin position="571"/>
        <end position="584"/>
    </location>
</feature>
<evidence type="ECO:0000256" key="3">
    <source>
        <dbReference type="ARBA" id="ARBA00022723"/>
    </source>
</evidence>
<keyword evidence="6" id="KW-0106">Calcium</keyword>
<evidence type="ECO:0000256" key="1">
    <source>
        <dbReference type="ARBA" id="ARBA00001913"/>
    </source>
</evidence>
<dbReference type="InterPro" id="IPR030400">
    <property type="entry name" value="Sedolisin_dom"/>
</dbReference>
<keyword evidence="9" id="KW-0732">Signal</keyword>
<dbReference type="Gene3D" id="2.60.40.10">
    <property type="entry name" value="Immunoglobulins"/>
    <property type="match status" value="1"/>
</dbReference>
<dbReference type="Pfam" id="PF09286">
    <property type="entry name" value="Pro-kuma_activ"/>
    <property type="match status" value="1"/>
</dbReference>
<dbReference type="Gene3D" id="3.40.50.200">
    <property type="entry name" value="Peptidase S8/S53 domain"/>
    <property type="match status" value="1"/>
</dbReference>
<dbReference type="AlphaFoldDB" id="A0A7W9NEV5"/>
<keyword evidence="5" id="KW-0720">Serine protease</keyword>
<keyword evidence="13" id="KW-1185">Reference proteome</keyword>
<dbReference type="InterPro" id="IPR050819">
    <property type="entry name" value="Tripeptidyl-peptidase_I"/>
</dbReference>
<feature type="signal peptide" evidence="9">
    <location>
        <begin position="1"/>
        <end position="29"/>
    </location>
</feature>
<dbReference type="Gene3D" id="2.60.120.260">
    <property type="entry name" value="Galactose-binding domain-like"/>
    <property type="match status" value="1"/>
</dbReference>
<dbReference type="SUPFAM" id="SSF52743">
    <property type="entry name" value="Subtilisin-like"/>
    <property type="match status" value="1"/>
</dbReference>
<comment type="caution">
    <text evidence="12">The sequence shown here is derived from an EMBL/GenBank/DDBJ whole genome shotgun (WGS) entry which is preliminary data.</text>
</comment>
<evidence type="ECO:0000256" key="7">
    <source>
        <dbReference type="ARBA" id="ARBA00023145"/>
    </source>
</evidence>
<accession>A0A7W9NEV5</accession>
<evidence type="ECO:0000256" key="8">
    <source>
        <dbReference type="SAM" id="MobiDB-lite"/>
    </source>
</evidence>
<dbReference type="SUPFAM" id="SSF54897">
    <property type="entry name" value="Protease propeptides/inhibitors"/>
    <property type="match status" value="1"/>
</dbReference>
<evidence type="ECO:0000259" key="10">
    <source>
        <dbReference type="PROSITE" id="PS50093"/>
    </source>
</evidence>
<evidence type="ECO:0000256" key="6">
    <source>
        <dbReference type="ARBA" id="ARBA00022837"/>
    </source>
</evidence>
<feature type="domain" description="Peptidase S53" evidence="11">
    <location>
        <begin position="213"/>
        <end position="567"/>
    </location>
</feature>
<feature type="domain" description="PKD" evidence="10">
    <location>
        <begin position="574"/>
        <end position="663"/>
    </location>
</feature>
<dbReference type="PROSITE" id="PS51695">
    <property type="entry name" value="SEDOLISIN"/>
    <property type="match status" value="1"/>
</dbReference>
<evidence type="ECO:0000256" key="9">
    <source>
        <dbReference type="SAM" id="SignalP"/>
    </source>
</evidence>
<organism evidence="12 13">
    <name type="scientific">Kutzneria kofuensis</name>
    <dbReference type="NCBI Taxonomy" id="103725"/>
    <lineage>
        <taxon>Bacteria</taxon>
        <taxon>Bacillati</taxon>
        <taxon>Actinomycetota</taxon>
        <taxon>Actinomycetes</taxon>
        <taxon>Pseudonocardiales</taxon>
        <taxon>Pseudonocardiaceae</taxon>
        <taxon>Kutzneria</taxon>
    </lineage>
</organism>
<dbReference type="Pfam" id="PF05345">
    <property type="entry name" value="He_PIG"/>
    <property type="match status" value="1"/>
</dbReference>
<dbReference type="InterPro" id="IPR013783">
    <property type="entry name" value="Ig-like_fold"/>
</dbReference>
<dbReference type="CDD" id="cd11377">
    <property type="entry name" value="Pro-peptidase_S53"/>
    <property type="match status" value="1"/>
</dbReference>
<evidence type="ECO:0000256" key="5">
    <source>
        <dbReference type="ARBA" id="ARBA00022825"/>
    </source>
</evidence>
<feature type="chain" id="PRO_5031518877" evidence="9">
    <location>
        <begin position="30"/>
        <end position="813"/>
    </location>
</feature>
<dbReference type="InterPro" id="IPR015366">
    <property type="entry name" value="S53_propep"/>
</dbReference>
<reference evidence="12 13" key="1">
    <citation type="submission" date="2020-08" db="EMBL/GenBank/DDBJ databases">
        <title>Sequencing the genomes of 1000 actinobacteria strains.</title>
        <authorList>
            <person name="Klenk H.-P."/>
        </authorList>
    </citation>
    <scope>NUCLEOTIDE SEQUENCE [LARGE SCALE GENOMIC DNA]</scope>
    <source>
        <strain evidence="12 13">DSM 43851</strain>
    </source>
</reference>
<dbReference type="SUPFAM" id="SSF49313">
    <property type="entry name" value="Cadherin-like"/>
    <property type="match status" value="1"/>
</dbReference>
<evidence type="ECO:0000313" key="13">
    <source>
        <dbReference type="Proteomes" id="UP000585638"/>
    </source>
</evidence>
<evidence type="ECO:0000259" key="11">
    <source>
        <dbReference type="PROSITE" id="PS51695"/>
    </source>
</evidence>
<dbReference type="GO" id="GO:0006508">
    <property type="term" value="P:proteolysis"/>
    <property type="evidence" value="ECO:0007669"/>
    <property type="project" value="UniProtKB-KW"/>
</dbReference>
<dbReference type="RefSeq" id="WP_184858168.1">
    <property type="nucleotide sequence ID" value="NZ_BAAAWY010000037.1"/>
</dbReference>
<dbReference type="CDD" id="cd04056">
    <property type="entry name" value="Peptidases_S53"/>
    <property type="match status" value="1"/>
</dbReference>
<evidence type="ECO:0000256" key="2">
    <source>
        <dbReference type="ARBA" id="ARBA00022670"/>
    </source>
</evidence>
<dbReference type="GO" id="GO:0008240">
    <property type="term" value="F:tripeptidyl-peptidase activity"/>
    <property type="evidence" value="ECO:0007669"/>
    <property type="project" value="TreeGrafter"/>
</dbReference>
<name>A0A7W9NEV5_9PSEU</name>
<dbReference type="GO" id="GO:0005509">
    <property type="term" value="F:calcium ion binding"/>
    <property type="evidence" value="ECO:0007669"/>
    <property type="project" value="InterPro"/>
</dbReference>
<dbReference type="GO" id="GO:0005975">
    <property type="term" value="P:carbohydrate metabolic process"/>
    <property type="evidence" value="ECO:0007669"/>
    <property type="project" value="UniProtKB-ARBA"/>
</dbReference>
<dbReference type="GO" id="GO:0016020">
    <property type="term" value="C:membrane"/>
    <property type="evidence" value="ECO:0007669"/>
    <property type="project" value="InterPro"/>
</dbReference>
<keyword evidence="7" id="KW-0865">Zymogen</keyword>
<gene>
    <name evidence="12" type="ORF">BJ998_000554</name>
</gene>
<feature type="region of interest" description="Disordered" evidence="8">
    <location>
        <begin position="564"/>
        <end position="584"/>
    </location>
</feature>
<keyword evidence="3" id="KW-0479">Metal-binding</keyword>
<dbReference type="InterPro" id="IPR000601">
    <property type="entry name" value="PKD_dom"/>
</dbReference>
<dbReference type="GO" id="GO:0004252">
    <property type="term" value="F:serine-type endopeptidase activity"/>
    <property type="evidence" value="ECO:0007669"/>
    <property type="project" value="InterPro"/>
</dbReference>
<evidence type="ECO:0000313" key="12">
    <source>
        <dbReference type="EMBL" id="MBB5889358.1"/>
    </source>
</evidence>
<dbReference type="PANTHER" id="PTHR14218:SF15">
    <property type="entry name" value="TRIPEPTIDYL-PEPTIDASE 1"/>
    <property type="match status" value="1"/>
</dbReference>
<dbReference type="SMART" id="SM00944">
    <property type="entry name" value="Pro-kuma_activ"/>
    <property type="match status" value="1"/>
</dbReference>
<dbReference type="EMBL" id="JACHIR010000001">
    <property type="protein sequence ID" value="MBB5889358.1"/>
    <property type="molecule type" value="Genomic_DNA"/>
</dbReference>
<dbReference type="CDD" id="cd00146">
    <property type="entry name" value="PKD"/>
    <property type="match status" value="1"/>
</dbReference>
<sequence>MKLTRRASVALLVAAPMVLATGAGFTASAQTNPHTTQLANSAAPGLEFATRTGSVNADQQMQVAVSLNYRDAAGLDAFLARVNNPSSADYHHYLTPEQFRDRFAPTQAQVDQVRAYLQSKGLTITDVASNRMLIDAKGPAKTVQSAFATSVSRYHDNKTNKDFTANDTAPSVDSSVAGLIGGISGLNNHYQLHSYTRTPNANAPKAGSGPAGGYTAQELRSAYGVDKLFNAGTTGAGQTVAMLEFSHFSQTNISKYDSQYGTGSPTPTVVKVDGGDDDTAGDGTVEVELDIEVAHAIAPKANVAVYEAPNSDQGEIDMWNKFITDNVSVVSSSWGACELDDTASTETAVDNVAKQGAAQGQTFLSAAGDSGAYDCYRHSGTQSPNANNLAVDFPGSDPYVTSVGGTVLTEGSGGSYSSETVWNEGTATKWAGGGGVSSKFARPSWQTGPGVNTSALRQVPDVSAVASDYSIYTQSQWTTVGGTSAATPLWASVLTLANQQAAAAGHSRVGQVNSTLYQLGSSSNYGSLFHDITSGDNLHYSAAANFDEASGWGSPKADALVPNLSGGGTTQPGAPSVTSPGNQSNLVGDSVNITVRATGGTSPYTWTASGLPAGLSIASGTGVISGKTTTAGTYNVTVTATDAAGKAGSASFTWTVSTTGGSCSGQKLGNPGFETGSASPWSASSGVVSNASAGEAAHSGSYLAWLDGYGQTHSDTLSQSVTIPAGCHATLSFWLHIDTAETTTSTAYDKLTVKAGSTTLATYSNLNKASGYAQKTFDVSSLAGQTVTISFTGAEDSGLQTSFVIDDTAVTLS</sequence>
<keyword evidence="4" id="KW-0378">Hydrolase</keyword>
<dbReference type="InterPro" id="IPR036852">
    <property type="entry name" value="Peptidase_S8/S53_dom_sf"/>
</dbReference>
<dbReference type="InterPro" id="IPR015919">
    <property type="entry name" value="Cadherin-like_sf"/>
</dbReference>
<dbReference type="PANTHER" id="PTHR14218">
    <property type="entry name" value="PROTEASE S8 TRIPEPTIDYL PEPTIDASE I CLN2"/>
    <property type="match status" value="1"/>
</dbReference>
<keyword evidence="2" id="KW-0645">Protease</keyword>